<comment type="domain">
    <text evidence="12">The beta-hairpin motif is involved in DNA binding.</text>
</comment>
<dbReference type="Pfam" id="PF12344">
    <property type="entry name" value="UvrB"/>
    <property type="match status" value="1"/>
</dbReference>
<feature type="coiled-coil region" evidence="14">
    <location>
        <begin position="638"/>
        <end position="684"/>
    </location>
</feature>
<dbReference type="EMBL" id="RZGY01000001">
    <property type="protein sequence ID" value="RUQ86086.1"/>
    <property type="molecule type" value="Genomic_DNA"/>
</dbReference>
<comment type="subcellular location">
    <subcellularLocation>
        <location evidence="1 12 13">Cytoplasm</location>
    </subcellularLocation>
</comment>
<comment type="subunit">
    <text evidence="10 12 13">Forms a heterotetramer with UvrA during the search for lesions. Interacts with UvrC in an incision complex.</text>
</comment>
<dbReference type="Pfam" id="PF00271">
    <property type="entry name" value="Helicase_C"/>
    <property type="match status" value="1"/>
</dbReference>
<dbReference type="Pfam" id="PF04851">
    <property type="entry name" value="ResIII"/>
    <property type="match status" value="1"/>
</dbReference>
<dbReference type="InterPro" id="IPR001650">
    <property type="entry name" value="Helicase_C-like"/>
</dbReference>
<dbReference type="Gene3D" id="3.40.50.300">
    <property type="entry name" value="P-loop containing nucleotide triphosphate hydrolases"/>
    <property type="match status" value="3"/>
</dbReference>
<comment type="function">
    <text evidence="12">The UvrABC repair system catalyzes the recognition and processing of DNA lesions. A damage recognition complex composed of 2 UvrA and 2 UvrB subunits scans DNA for abnormalities. Upon binding of the UvrA(2)B(2) complex to a putative damaged site, the DNA wraps around one UvrB monomer. DNA wrap is dependent on ATP binding by UvrB and probably causes local melting of the DNA helix, facilitating insertion of UvrB beta-hairpin between the DNA strands. Then UvrB probes one DNA strand for the presence of a lesion. If a lesion is found the UvrA subunits dissociate and the UvrB-DNA preincision complex is formed. This complex is subsequently bound by UvrC and the second UvrB is released. If no lesion is found, the DNA wraps around the other UvrB subunit that will check the other stand for damage.</text>
</comment>
<dbReference type="Pfam" id="PF17757">
    <property type="entry name" value="UvrB_inter"/>
    <property type="match status" value="1"/>
</dbReference>
<feature type="coiled-coil region" evidence="14">
    <location>
        <begin position="268"/>
        <end position="295"/>
    </location>
</feature>
<dbReference type="PROSITE" id="PS51194">
    <property type="entry name" value="HELICASE_CTER"/>
    <property type="match status" value="1"/>
</dbReference>
<keyword evidence="21" id="KW-1185">Reference proteome</keyword>
<protein>
    <recommendedName>
        <fullName evidence="11 12">UvrABC system protein B</fullName>
        <shortName evidence="12">Protein UvrB</shortName>
    </recommendedName>
    <alternativeName>
        <fullName evidence="12">Excinuclease ABC subunit B</fullName>
    </alternativeName>
</protein>
<evidence type="ECO:0000256" key="13">
    <source>
        <dbReference type="RuleBase" id="RU003587"/>
    </source>
</evidence>
<dbReference type="SMART" id="SM00487">
    <property type="entry name" value="DEXDc"/>
    <property type="match status" value="1"/>
</dbReference>
<dbReference type="GO" id="GO:0003677">
    <property type="term" value="F:DNA binding"/>
    <property type="evidence" value="ECO:0007669"/>
    <property type="project" value="UniProtKB-UniRule"/>
</dbReference>
<dbReference type="InterPro" id="IPR041471">
    <property type="entry name" value="UvrB_inter"/>
</dbReference>
<evidence type="ECO:0000256" key="2">
    <source>
        <dbReference type="ARBA" id="ARBA00008533"/>
    </source>
</evidence>
<evidence type="ECO:0000256" key="10">
    <source>
        <dbReference type="ARBA" id="ARBA00026033"/>
    </source>
</evidence>
<dbReference type="GO" id="GO:0009381">
    <property type="term" value="F:excinuclease ABC activity"/>
    <property type="evidence" value="ECO:0007669"/>
    <property type="project" value="UniProtKB-UniRule"/>
</dbReference>
<evidence type="ECO:0000256" key="11">
    <source>
        <dbReference type="ARBA" id="ARBA00029504"/>
    </source>
</evidence>
<dbReference type="InterPro" id="IPR036876">
    <property type="entry name" value="UVR_dom_sf"/>
</dbReference>
<feature type="short sequence motif" description="Beta-hairpin" evidence="12">
    <location>
        <begin position="97"/>
        <end position="120"/>
    </location>
</feature>
<keyword evidence="4 12" id="KW-0547">Nucleotide-binding</keyword>
<feature type="domain" description="Helicase C-terminal" evidence="17">
    <location>
        <begin position="434"/>
        <end position="598"/>
    </location>
</feature>
<dbReference type="SUPFAM" id="SSF46600">
    <property type="entry name" value="C-terminal UvrC-binding domain of UvrB"/>
    <property type="match status" value="1"/>
</dbReference>
<dbReference type="PROSITE" id="PS51192">
    <property type="entry name" value="HELICASE_ATP_BIND_1"/>
    <property type="match status" value="1"/>
</dbReference>
<reference evidence="19 21" key="2">
    <citation type="submission" date="2018-12" db="EMBL/GenBank/DDBJ databases">
        <authorList>
            <person name="hu s."/>
            <person name="Xu Y."/>
            <person name="Xu B."/>
            <person name="Li F."/>
        </authorList>
    </citation>
    <scope>NUCLEOTIDE SEQUENCE [LARGE SCALE GENOMIC DNA]</scope>
    <source>
        <strain evidence="19 21">KSW2-17</strain>
    </source>
</reference>
<evidence type="ECO:0000256" key="5">
    <source>
        <dbReference type="ARBA" id="ARBA00022763"/>
    </source>
</evidence>
<name>A0A2P8GZX1_9MICO</name>
<dbReference type="GO" id="GO:0005737">
    <property type="term" value="C:cytoplasm"/>
    <property type="evidence" value="ECO:0007669"/>
    <property type="project" value="UniProtKB-SubCell"/>
</dbReference>
<evidence type="ECO:0000313" key="18">
    <source>
        <dbReference type="EMBL" id="PSL39515.1"/>
    </source>
</evidence>
<gene>
    <name evidence="12 19" type="primary">uvrB</name>
    <name evidence="18" type="ORF">CLV49_3156</name>
    <name evidence="19" type="ORF">ELQ93_03475</name>
</gene>
<evidence type="ECO:0000256" key="8">
    <source>
        <dbReference type="ARBA" id="ARBA00022881"/>
    </source>
</evidence>
<evidence type="ECO:0000256" key="9">
    <source>
        <dbReference type="ARBA" id="ARBA00023204"/>
    </source>
</evidence>
<comment type="caution">
    <text evidence="18">The sequence shown here is derived from an EMBL/GenBank/DDBJ whole genome shotgun (WGS) entry which is preliminary data.</text>
</comment>
<feature type="domain" description="UVR" evidence="15">
    <location>
        <begin position="642"/>
        <end position="677"/>
    </location>
</feature>
<keyword evidence="5 12" id="KW-0227">DNA damage</keyword>
<evidence type="ECO:0000256" key="12">
    <source>
        <dbReference type="HAMAP-Rule" id="MF_00204"/>
    </source>
</evidence>
<organism evidence="18 20">
    <name type="scientific">Labedella gwakjiensis</name>
    <dbReference type="NCBI Taxonomy" id="390269"/>
    <lineage>
        <taxon>Bacteria</taxon>
        <taxon>Bacillati</taxon>
        <taxon>Actinomycetota</taxon>
        <taxon>Actinomycetes</taxon>
        <taxon>Micrococcales</taxon>
        <taxon>Microbacteriaceae</taxon>
        <taxon>Labedella</taxon>
    </lineage>
</organism>
<dbReference type="SUPFAM" id="SSF52540">
    <property type="entry name" value="P-loop containing nucleoside triphosphate hydrolases"/>
    <property type="match status" value="2"/>
</dbReference>
<keyword evidence="9 12" id="KW-0234">DNA repair</keyword>
<keyword evidence="6 12" id="KW-0228">DNA excision</keyword>
<sequence length="687" mass="76695">MQPTRSVNPFEVVSEYKPSGDQPAAIAELAGRINAGETDVVLLGATGTGKSATTAWLIEATQRPTLVLAHNKTLAAQLANEFRELMPNNSVEYFVSYYDYYQPEAYVPQTDTFIEKDSSINSEVERLRHSTTNSLLSRRDVVVVSTVSCIYGLGAAEEYLDAMVALHVGDSVGRDRLIRSFVGMQYNRNDVDFSRGNFRVRGDTIEIIPVYEELAIRIEMFGDEIEALYALHPLTGDVVKKLDAVSIFPATHYAASPETMQRAIATIQVELEERLAELEKQNKLLEAQRLRMRTTFDLEMMQQIGFCSGIENYSRHIDGRAPGEAPNCLLDYFPDDFLVVIDESHVTVPQIGAMFEGDASRKRTLVEHGFRLPSAMDNRPLKWDEFKSRVGQTVYLSATPGRYEMGIADGVVEQIIRPTGLVDPQIVVKPSKGQIDDLLESIVERAEKDERVLVTTLTKKMAEELTDFLTEAGVRVRYLHSDVDTLRRVELLSELRAGVYDVLVGINLLREGLDLPEVSLVAILDADKEGFLRSSTSLIQTIGRAARNVSGEVHMYADVMTDSMKRAIEETDRRRDRQLAYNAEHGIDPTPLRKKIADITGMLAREGEDTERLLAGRDGKKKSPTPNLRREGLAAEGANDLESIIADLNAQMLSAAAELKFELAGRLRDEVAELKRELRQMEKAGHI</sequence>
<dbReference type="RefSeq" id="WP_106564370.1">
    <property type="nucleotide sequence ID" value="NZ_PYAU01000001.1"/>
</dbReference>
<dbReference type="GO" id="GO:0016887">
    <property type="term" value="F:ATP hydrolysis activity"/>
    <property type="evidence" value="ECO:0007669"/>
    <property type="project" value="InterPro"/>
</dbReference>
<dbReference type="InterPro" id="IPR006935">
    <property type="entry name" value="Helicase/UvrB_N"/>
</dbReference>
<feature type="domain" description="Helicase ATP-binding" evidence="16">
    <location>
        <begin position="31"/>
        <end position="166"/>
    </location>
</feature>
<dbReference type="InterPro" id="IPR014001">
    <property type="entry name" value="Helicase_ATP-bd"/>
</dbReference>
<dbReference type="Proteomes" id="UP000268291">
    <property type="component" value="Unassembled WGS sequence"/>
</dbReference>
<dbReference type="HAMAP" id="MF_00204">
    <property type="entry name" value="UvrB"/>
    <property type="match status" value="1"/>
</dbReference>
<dbReference type="Pfam" id="PF02151">
    <property type="entry name" value="UVR"/>
    <property type="match status" value="1"/>
</dbReference>
<keyword evidence="3 12" id="KW-0963">Cytoplasm</keyword>
<dbReference type="GO" id="GO:0006289">
    <property type="term" value="P:nucleotide-excision repair"/>
    <property type="evidence" value="ECO:0007669"/>
    <property type="project" value="UniProtKB-UniRule"/>
</dbReference>
<dbReference type="Gene3D" id="4.10.860.10">
    <property type="entry name" value="UVR domain"/>
    <property type="match status" value="1"/>
</dbReference>
<dbReference type="InterPro" id="IPR027417">
    <property type="entry name" value="P-loop_NTPase"/>
</dbReference>
<evidence type="ECO:0000256" key="14">
    <source>
        <dbReference type="SAM" id="Coils"/>
    </source>
</evidence>
<dbReference type="SMART" id="SM00490">
    <property type="entry name" value="HELICc"/>
    <property type="match status" value="1"/>
</dbReference>
<dbReference type="CDD" id="cd18790">
    <property type="entry name" value="SF2_C_UvrB"/>
    <property type="match status" value="1"/>
</dbReference>
<dbReference type="GO" id="GO:0005524">
    <property type="term" value="F:ATP binding"/>
    <property type="evidence" value="ECO:0007669"/>
    <property type="project" value="UniProtKB-UniRule"/>
</dbReference>
<accession>A0A2P8GZX1</accession>
<evidence type="ECO:0000259" key="16">
    <source>
        <dbReference type="PROSITE" id="PS51192"/>
    </source>
</evidence>
<keyword evidence="7 12" id="KW-0067">ATP-binding</keyword>
<keyword evidence="14" id="KW-0175">Coiled coil</keyword>
<dbReference type="NCBIfam" id="TIGR00631">
    <property type="entry name" value="uvrb"/>
    <property type="match status" value="1"/>
</dbReference>
<dbReference type="NCBIfam" id="NF003673">
    <property type="entry name" value="PRK05298.1"/>
    <property type="match status" value="1"/>
</dbReference>
<dbReference type="GO" id="GO:0009432">
    <property type="term" value="P:SOS response"/>
    <property type="evidence" value="ECO:0007669"/>
    <property type="project" value="UniProtKB-UniRule"/>
</dbReference>
<dbReference type="CDD" id="cd17916">
    <property type="entry name" value="DEXHc_UvrB"/>
    <property type="match status" value="1"/>
</dbReference>
<dbReference type="GO" id="GO:0009380">
    <property type="term" value="C:excinuclease repair complex"/>
    <property type="evidence" value="ECO:0007669"/>
    <property type="project" value="InterPro"/>
</dbReference>
<dbReference type="PANTHER" id="PTHR24029:SF0">
    <property type="entry name" value="UVRABC SYSTEM PROTEIN B"/>
    <property type="match status" value="1"/>
</dbReference>
<evidence type="ECO:0000256" key="7">
    <source>
        <dbReference type="ARBA" id="ARBA00022840"/>
    </source>
</evidence>
<proteinExistence type="inferred from homology"/>
<dbReference type="PANTHER" id="PTHR24029">
    <property type="entry name" value="UVRABC SYSTEM PROTEIN B"/>
    <property type="match status" value="1"/>
</dbReference>
<evidence type="ECO:0000256" key="1">
    <source>
        <dbReference type="ARBA" id="ARBA00004496"/>
    </source>
</evidence>
<evidence type="ECO:0000259" key="17">
    <source>
        <dbReference type="PROSITE" id="PS51194"/>
    </source>
</evidence>
<dbReference type="EMBL" id="PYAU01000001">
    <property type="protein sequence ID" value="PSL39515.1"/>
    <property type="molecule type" value="Genomic_DNA"/>
</dbReference>
<evidence type="ECO:0000313" key="19">
    <source>
        <dbReference type="EMBL" id="RUQ86086.1"/>
    </source>
</evidence>
<evidence type="ECO:0000256" key="6">
    <source>
        <dbReference type="ARBA" id="ARBA00022769"/>
    </source>
</evidence>
<evidence type="ECO:0000313" key="21">
    <source>
        <dbReference type="Proteomes" id="UP000268291"/>
    </source>
</evidence>
<keyword evidence="8 12" id="KW-0267">Excision nuclease</keyword>
<feature type="binding site" evidence="12">
    <location>
        <begin position="44"/>
        <end position="51"/>
    </location>
    <ligand>
        <name>ATP</name>
        <dbReference type="ChEBI" id="CHEBI:30616"/>
    </ligand>
</feature>
<dbReference type="InterPro" id="IPR024759">
    <property type="entry name" value="UvrB_YAD/RRR_dom"/>
</dbReference>
<keyword evidence="12 13" id="KW-0742">SOS response</keyword>
<evidence type="ECO:0000259" key="15">
    <source>
        <dbReference type="PROSITE" id="PS50151"/>
    </source>
</evidence>
<evidence type="ECO:0000256" key="3">
    <source>
        <dbReference type="ARBA" id="ARBA00022490"/>
    </source>
</evidence>
<evidence type="ECO:0000256" key="4">
    <source>
        <dbReference type="ARBA" id="ARBA00022741"/>
    </source>
</evidence>
<dbReference type="InterPro" id="IPR001943">
    <property type="entry name" value="UVR_dom"/>
</dbReference>
<dbReference type="Proteomes" id="UP000241203">
    <property type="component" value="Unassembled WGS sequence"/>
</dbReference>
<dbReference type="AlphaFoldDB" id="A0A2P8GZX1"/>
<reference evidence="18 20" key="1">
    <citation type="submission" date="2018-03" db="EMBL/GenBank/DDBJ databases">
        <title>Genomic Encyclopedia of Archaeal and Bacterial Type Strains, Phase II (KMG-II): from individual species to whole genera.</title>
        <authorList>
            <person name="Goeker M."/>
        </authorList>
    </citation>
    <scope>NUCLEOTIDE SEQUENCE [LARGE SCALE GENOMIC DNA]</scope>
    <source>
        <strain evidence="18 20">DSM 21548</strain>
    </source>
</reference>
<dbReference type="InterPro" id="IPR004807">
    <property type="entry name" value="UvrB"/>
</dbReference>
<comment type="similarity">
    <text evidence="2 12 13">Belongs to the UvrB family.</text>
</comment>
<dbReference type="OrthoDB" id="9806651at2"/>
<evidence type="ECO:0000313" key="20">
    <source>
        <dbReference type="Proteomes" id="UP000241203"/>
    </source>
</evidence>
<dbReference type="PROSITE" id="PS50151">
    <property type="entry name" value="UVR"/>
    <property type="match status" value="1"/>
</dbReference>